<dbReference type="InterPro" id="IPR032675">
    <property type="entry name" value="LRR_dom_sf"/>
</dbReference>
<dbReference type="AlphaFoldDB" id="A0A814WKK0"/>
<proteinExistence type="predicted"/>
<dbReference type="EMBL" id="CAJNOQ010008793">
    <property type="protein sequence ID" value="CAF1206767.1"/>
    <property type="molecule type" value="Genomic_DNA"/>
</dbReference>
<feature type="non-terminal residue" evidence="1">
    <location>
        <position position="1"/>
    </location>
</feature>
<accession>A0A814WKK0</accession>
<evidence type="ECO:0000313" key="3">
    <source>
        <dbReference type="Proteomes" id="UP000663829"/>
    </source>
</evidence>
<comment type="caution">
    <text evidence="1">The sequence shown here is derived from an EMBL/GenBank/DDBJ whole genome shotgun (WGS) entry which is preliminary data.</text>
</comment>
<dbReference type="Pfam" id="PF13516">
    <property type="entry name" value="LRR_6"/>
    <property type="match status" value="1"/>
</dbReference>
<dbReference type="Gene3D" id="3.80.10.10">
    <property type="entry name" value="Ribonuclease Inhibitor"/>
    <property type="match status" value="1"/>
</dbReference>
<evidence type="ECO:0000313" key="2">
    <source>
        <dbReference type="EMBL" id="CAF3971029.1"/>
    </source>
</evidence>
<dbReference type="OrthoDB" id="120976at2759"/>
<dbReference type="SUPFAM" id="SSF52047">
    <property type="entry name" value="RNI-like"/>
    <property type="match status" value="1"/>
</dbReference>
<sequence length="203" mass="23244">MLYMFRDYTWRSLASALKKHKEDVADEITLPRLSFDHKLAAHHYNRIDQTFGQQNIPFSCGERSHSVENHDTVLPILYRCKTPQQNARSKTYENTCEMLDLSSDWQIRILLQYDNISISNRSFSFNDIRAFSSAIEANENLETLTLQSVGLTSRSTTILCKALQKCIHLVSLDISNNKIGKEGLMAITQATKYLRSLTHLSLA</sequence>
<dbReference type="EMBL" id="CAJOBC010008795">
    <property type="protein sequence ID" value="CAF3971029.1"/>
    <property type="molecule type" value="Genomic_DNA"/>
</dbReference>
<dbReference type="Proteomes" id="UP000663829">
    <property type="component" value="Unassembled WGS sequence"/>
</dbReference>
<evidence type="ECO:0000313" key="1">
    <source>
        <dbReference type="EMBL" id="CAF1206767.1"/>
    </source>
</evidence>
<reference evidence="1" key="1">
    <citation type="submission" date="2021-02" db="EMBL/GenBank/DDBJ databases">
        <authorList>
            <person name="Nowell W R."/>
        </authorList>
    </citation>
    <scope>NUCLEOTIDE SEQUENCE</scope>
</reference>
<gene>
    <name evidence="1" type="ORF">GPM918_LOCUS24003</name>
    <name evidence="2" type="ORF">SRO942_LOCUS24003</name>
</gene>
<dbReference type="InterPro" id="IPR001611">
    <property type="entry name" value="Leu-rich_rpt"/>
</dbReference>
<keyword evidence="3" id="KW-1185">Reference proteome</keyword>
<protein>
    <submittedName>
        <fullName evidence="1">Uncharacterized protein</fullName>
    </submittedName>
</protein>
<organism evidence="1 3">
    <name type="scientific">Didymodactylos carnosus</name>
    <dbReference type="NCBI Taxonomy" id="1234261"/>
    <lineage>
        <taxon>Eukaryota</taxon>
        <taxon>Metazoa</taxon>
        <taxon>Spiralia</taxon>
        <taxon>Gnathifera</taxon>
        <taxon>Rotifera</taxon>
        <taxon>Eurotatoria</taxon>
        <taxon>Bdelloidea</taxon>
        <taxon>Philodinida</taxon>
        <taxon>Philodinidae</taxon>
        <taxon>Didymodactylos</taxon>
    </lineage>
</organism>
<dbReference type="Proteomes" id="UP000681722">
    <property type="component" value="Unassembled WGS sequence"/>
</dbReference>
<name>A0A814WKK0_9BILA</name>